<dbReference type="Pfam" id="PF12705">
    <property type="entry name" value="PDDEXK_1"/>
    <property type="match status" value="1"/>
</dbReference>
<reference evidence="2 3" key="1">
    <citation type="submission" date="2018-08" db="EMBL/GenBank/DDBJ databases">
        <title>Henriciella mobilis sp. nov., isolated from seawater.</title>
        <authorList>
            <person name="Cheng H."/>
            <person name="Wu Y.-H."/>
            <person name="Xu X.-W."/>
            <person name="Guo L.-L."/>
        </authorList>
    </citation>
    <scope>NUCLEOTIDE SEQUENCE [LARGE SCALE GENOMIC DNA]</scope>
    <source>
        <strain evidence="2 3">CCUG66934</strain>
    </source>
</reference>
<evidence type="ECO:0000313" key="3">
    <source>
        <dbReference type="Proteomes" id="UP000265431"/>
    </source>
</evidence>
<comment type="caution">
    <text evidence="2">The sequence shown here is derived from an EMBL/GenBank/DDBJ whole genome shotgun (WGS) entry which is preliminary data.</text>
</comment>
<dbReference type="AlphaFoldDB" id="A0A399R2B4"/>
<gene>
    <name evidence="2" type="primary">addB</name>
    <name evidence="2" type="ORF">D1224_07060</name>
</gene>
<organism evidence="2 3">
    <name type="scientific">Henriciella barbarensis</name>
    <dbReference type="NCBI Taxonomy" id="86342"/>
    <lineage>
        <taxon>Bacteria</taxon>
        <taxon>Pseudomonadati</taxon>
        <taxon>Pseudomonadota</taxon>
        <taxon>Alphaproteobacteria</taxon>
        <taxon>Hyphomonadales</taxon>
        <taxon>Hyphomonadaceae</taxon>
        <taxon>Henriciella</taxon>
    </lineage>
</organism>
<evidence type="ECO:0000259" key="1">
    <source>
        <dbReference type="Pfam" id="PF12705"/>
    </source>
</evidence>
<dbReference type="InterPro" id="IPR038726">
    <property type="entry name" value="PDDEXK_AddAB-type"/>
</dbReference>
<sequence length="1026" mass="111660">MSGPGLFAPGAPRLRTIPPGANFLNELARALVEEKDAAAHPDALADDLIYVPNRRSARALALAIYRAAGVKTLLMPEIRPLGDLENDEPPPGVESALADLPPALSGAERLGQLSRLVSAYYERQGTPVPPASALAAAGELARLLDQAALSGGIDWDRLDTLVEERQLAIHWQQSVEFLKIITQAWPASLEDQQRMDPYARRLAAAEATAASWKDRPPKGDVIIAGSTGADPSAFALMTAALHLPRALIVLPGLDRDLTRASMDQIAETPSHPQAALARTLDRLDYLPDEVAPWPGLADTAEARARRALIHEALAPASETAGWLTRLDELAGARSRADFARDGFSGLTLLEAADDQDEAWCAALLLRETLEREGETAALVTPDAGLSRRVSSLMQHWGVDLAPSGGTPLLQTRSGSLAALTMDWASDPTHPALMLAVLKHRQVTPTEDLDTLERHVLRGPRRWEDFEGLEAHIDRLDREARHQAELRGRPEPRFAAPSQRIVADLQHRLANAGLGPDGEAISGRRFLEAVSDLMADLGDAPLPWAGEDGAALSTAMRDFADICDSLEPAAAEIWAELFKSYCQTISVRDAGGDHPRLAIWGPLEARLQSADRLILAGLNEDVWPKQPPPDAFLPRNFRKKLGLADPDERIGLSAHDFAQMAAAPNVTLISARRRDDAPAVASRWIWRLTTLARGALGEEEAARVLEPSTEDDPRTWLTSLREAPALPEGYTSEPRPTPALEARSKKLSVTRIEDLIRDPYKIYAQQVLGLYPLDPLDMAVDARPRGTAIHAALEKFEEDGVEKSTDSLVALIEDELRSAGELEEIILGGVSVRRKVAAEYLGWRAGRLHLIAGHVHTEISGQTDLTAPAMPEGRFTVTANADRVERHQDGSIAILDFKTGDPPSEKQVRAGLNPQMPLSAIIALGDGFEVKDDIKLRSDSVSALTYVRFGSKFAVRNIGDGTGRSMPEKPLEEIIEETRAGVTQLIARFADPSHPYVSMPRPIWATYGSDYARLARRDEWISESGDD</sequence>
<dbReference type="InterPro" id="IPR027417">
    <property type="entry name" value="P-loop_NTPase"/>
</dbReference>
<feature type="domain" description="PD-(D/E)XK endonuclease-like" evidence="1">
    <location>
        <begin position="746"/>
        <end position="994"/>
    </location>
</feature>
<proteinExistence type="predicted"/>
<dbReference type="SUPFAM" id="SSF52540">
    <property type="entry name" value="P-loop containing nucleoside triphosphate hydrolases"/>
    <property type="match status" value="1"/>
</dbReference>
<dbReference type="EMBL" id="QWGB01000005">
    <property type="protein sequence ID" value="RIJ23997.1"/>
    <property type="molecule type" value="Genomic_DNA"/>
</dbReference>
<dbReference type="RefSeq" id="WP_119379186.1">
    <property type="nucleotide sequence ID" value="NZ_QWGB01000005.1"/>
</dbReference>
<keyword evidence="3" id="KW-1185">Reference proteome</keyword>
<evidence type="ECO:0000313" key="2">
    <source>
        <dbReference type="EMBL" id="RIJ23997.1"/>
    </source>
</evidence>
<protein>
    <submittedName>
        <fullName evidence="2">Double-strand break repair protein AddB</fullName>
    </submittedName>
</protein>
<dbReference type="InterPro" id="IPR014153">
    <property type="entry name" value="Ds_break_AddB"/>
</dbReference>
<dbReference type="Proteomes" id="UP000265431">
    <property type="component" value="Unassembled WGS sequence"/>
</dbReference>
<accession>A0A399R2B4</accession>
<name>A0A399R2B4_9PROT</name>
<dbReference type="NCBIfam" id="TIGR02786">
    <property type="entry name" value="addB_alphas"/>
    <property type="match status" value="1"/>
</dbReference>